<proteinExistence type="predicted"/>
<keyword evidence="2" id="KW-1185">Reference proteome</keyword>
<organism evidence="1 2">
    <name type="scientific">Melastoma candidum</name>
    <dbReference type="NCBI Taxonomy" id="119954"/>
    <lineage>
        <taxon>Eukaryota</taxon>
        <taxon>Viridiplantae</taxon>
        <taxon>Streptophyta</taxon>
        <taxon>Embryophyta</taxon>
        <taxon>Tracheophyta</taxon>
        <taxon>Spermatophyta</taxon>
        <taxon>Magnoliopsida</taxon>
        <taxon>eudicotyledons</taxon>
        <taxon>Gunneridae</taxon>
        <taxon>Pentapetalae</taxon>
        <taxon>rosids</taxon>
        <taxon>malvids</taxon>
        <taxon>Myrtales</taxon>
        <taxon>Melastomataceae</taxon>
        <taxon>Melastomatoideae</taxon>
        <taxon>Melastomateae</taxon>
        <taxon>Melastoma</taxon>
    </lineage>
</organism>
<evidence type="ECO:0000313" key="2">
    <source>
        <dbReference type="Proteomes" id="UP001057402"/>
    </source>
</evidence>
<reference evidence="2" key="1">
    <citation type="journal article" date="2023" name="Front. Plant Sci.">
        <title>Chromosomal-level genome assembly of Melastoma candidum provides insights into trichome evolution.</title>
        <authorList>
            <person name="Zhong Y."/>
            <person name="Wu W."/>
            <person name="Sun C."/>
            <person name="Zou P."/>
            <person name="Liu Y."/>
            <person name="Dai S."/>
            <person name="Zhou R."/>
        </authorList>
    </citation>
    <scope>NUCLEOTIDE SEQUENCE [LARGE SCALE GENOMIC DNA]</scope>
</reference>
<sequence>MSPSLSTLMVGMVLFGMFHVGPVSAKNRCVEQQDWVVDVGVVLDANSKSGKEMIAAIEVARRESQSKHKLEIRTHYANTDGDPEQAHSLAEELIGREEVQVIVWLDARREEAMLDEMSRRSRIPILSLGTSGGSRSLVRKHDKEVEAFRQKFVKRFRGNYGASDVESPSMNALRAYDCMTAVTRSFDRDKCSISKRKISKVKYTGLSGPIDLGKQSGLRLWLQGETRVRERQGDRRRASQILEEPTTLKILVPGKTPFGLFVKEEVDPKTEKKDYSGFCIDVFKAALRLPTMPVFNYEFETYNGTYDDMVEEVANNQTYDGAVGDITILANRSEIVDFTQPFMESSLSMIVLARSENGTAFLFLKPFTPTMWAATGGVLLYTVFIVWALENGHNGEFSGPWTHQLSTALWFTFSSLFFAQREQVHYSLSRIVVVVWFFIVLILTQSYTASLTSMLTLQNIKTRVTTIASLRESGDIVGCDPNTFVCNYLVNVLNFTGDRTLNLSNTSSYSDHMQNESIAALFLEDPYEKAFFTDHCQGYVNIPLPYRFGGFGFVFKKNSSLTELFSEAILELLESGKLSRLQGNQFASGCPTLIDNDRKGSLPLRNFLWLFAFTVGISTCCLVLSRLFSRKRQGHIWNSSGSSNHSPQMEMTRPTDRIHSEEVDLAVALIKQGNEFTTVMLTCRKVLNTRLFTNENSGQGLCRRILRSFEGDLYQTMF</sequence>
<name>A0ACB9LM45_9MYRT</name>
<dbReference type="Proteomes" id="UP001057402">
    <property type="component" value="Chromosome 11"/>
</dbReference>
<gene>
    <name evidence="1" type="ORF">MLD38_037061</name>
</gene>
<comment type="caution">
    <text evidence="1">The sequence shown here is derived from an EMBL/GenBank/DDBJ whole genome shotgun (WGS) entry which is preliminary data.</text>
</comment>
<accession>A0ACB9LM45</accession>
<evidence type="ECO:0000313" key="1">
    <source>
        <dbReference type="EMBL" id="KAI4312224.1"/>
    </source>
</evidence>
<protein>
    <submittedName>
        <fullName evidence="1">Uncharacterized protein</fullName>
    </submittedName>
</protein>
<dbReference type="EMBL" id="CM042890">
    <property type="protein sequence ID" value="KAI4312224.1"/>
    <property type="molecule type" value="Genomic_DNA"/>
</dbReference>